<proteinExistence type="predicted"/>
<dbReference type="Proteomes" id="UP000186817">
    <property type="component" value="Unassembled WGS sequence"/>
</dbReference>
<name>A0A1Q9DLY1_SYMMI</name>
<sequence length="157" mass="17251">MDASSDFVRFPECPDKTASYERGHRKGLQISQDYVFDEAKRRTFTSASAILLLPAHRLHDCMLRSLFYPQACGGKLSRDYLLDFDVIGDSGPSVHLAALSSCRLGWWQRLREHSCSFETALDSSAGRIDEGAPDRAAVGAGSNVVVFEAILGILVVL</sequence>
<reference evidence="1 2" key="1">
    <citation type="submission" date="2016-02" db="EMBL/GenBank/DDBJ databases">
        <title>Genome analysis of coral dinoflagellate symbionts highlights evolutionary adaptations to a symbiotic lifestyle.</title>
        <authorList>
            <person name="Aranda M."/>
            <person name="Li Y."/>
            <person name="Liew Y.J."/>
            <person name="Baumgarten S."/>
            <person name="Simakov O."/>
            <person name="Wilson M."/>
            <person name="Piel J."/>
            <person name="Ashoor H."/>
            <person name="Bougouffa S."/>
            <person name="Bajic V.B."/>
            <person name="Ryu T."/>
            <person name="Ravasi T."/>
            <person name="Bayer T."/>
            <person name="Micklem G."/>
            <person name="Kim H."/>
            <person name="Bhak J."/>
            <person name="Lajeunesse T.C."/>
            <person name="Voolstra C.R."/>
        </authorList>
    </citation>
    <scope>NUCLEOTIDE SEQUENCE [LARGE SCALE GENOMIC DNA]</scope>
    <source>
        <strain evidence="1 2">CCMP2467</strain>
    </source>
</reference>
<dbReference type="EMBL" id="LSRX01000477">
    <property type="protein sequence ID" value="OLP96182.1"/>
    <property type="molecule type" value="Genomic_DNA"/>
</dbReference>
<accession>A0A1Q9DLY1</accession>
<dbReference type="AlphaFoldDB" id="A0A1Q9DLY1"/>
<evidence type="ECO:0000313" key="1">
    <source>
        <dbReference type="EMBL" id="OLP96182.1"/>
    </source>
</evidence>
<comment type="caution">
    <text evidence="1">The sequence shown here is derived from an EMBL/GenBank/DDBJ whole genome shotgun (WGS) entry which is preliminary data.</text>
</comment>
<protein>
    <submittedName>
        <fullName evidence="1">Uncharacterized protein</fullName>
    </submittedName>
</protein>
<keyword evidence="2" id="KW-1185">Reference proteome</keyword>
<organism evidence="1 2">
    <name type="scientific">Symbiodinium microadriaticum</name>
    <name type="common">Dinoflagellate</name>
    <name type="synonym">Zooxanthella microadriatica</name>
    <dbReference type="NCBI Taxonomy" id="2951"/>
    <lineage>
        <taxon>Eukaryota</taxon>
        <taxon>Sar</taxon>
        <taxon>Alveolata</taxon>
        <taxon>Dinophyceae</taxon>
        <taxon>Suessiales</taxon>
        <taxon>Symbiodiniaceae</taxon>
        <taxon>Symbiodinium</taxon>
    </lineage>
</organism>
<gene>
    <name evidence="1" type="ORF">AK812_SmicGene21632</name>
</gene>
<evidence type="ECO:0000313" key="2">
    <source>
        <dbReference type="Proteomes" id="UP000186817"/>
    </source>
</evidence>